<evidence type="ECO:0000256" key="3">
    <source>
        <dbReference type="ARBA" id="ARBA00023082"/>
    </source>
</evidence>
<dbReference type="PANTHER" id="PTHR43133">
    <property type="entry name" value="RNA POLYMERASE ECF-TYPE SIGMA FACTO"/>
    <property type="match status" value="1"/>
</dbReference>
<reference evidence="8" key="1">
    <citation type="submission" date="2017-04" db="EMBL/GenBank/DDBJ databases">
        <authorList>
            <person name="Varghese N."/>
            <person name="Submissions S."/>
        </authorList>
    </citation>
    <scope>NUCLEOTIDE SEQUENCE [LARGE SCALE GENOMIC DNA]</scope>
    <source>
        <strain evidence="8">DSM 12126</strain>
    </source>
</reference>
<evidence type="ECO:0000256" key="4">
    <source>
        <dbReference type="ARBA" id="ARBA00023163"/>
    </source>
</evidence>
<dbReference type="CDD" id="cd06171">
    <property type="entry name" value="Sigma70_r4"/>
    <property type="match status" value="1"/>
</dbReference>
<dbReference type="NCBIfam" id="TIGR02985">
    <property type="entry name" value="Sig70_bacteroi1"/>
    <property type="match status" value="1"/>
</dbReference>
<dbReference type="InterPro" id="IPR013249">
    <property type="entry name" value="RNA_pol_sigma70_r4_t2"/>
</dbReference>
<proteinExistence type="inferred from homology"/>
<dbReference type="InterPro" id="IPR039425">
    <property type="entry name" value="RNA_pol_sigma-70-like"/>
</dbReference>
<dbReference type="InterPro" id="IPR013324">
    <property type="entry name" value="RNA_pol_sigma_r3/r4-like"/>
</dbReference>
<evidence type="ECO:0000259" key="6">
    <source>
        <dbReference type="Pfam" id="PF08281"/>
    </source>
</evidence>
<dbReference type="AlphaFoldDB" id="A0A1W1ZFJ7"/>
<name>A0A1W1ZFJ7_9SPHI</name>
<dbReference type="OrthoDB" id="659569at2"/>
<dbReference type="NCBIfam" id="TIGR02937">
    <property type="entry name" value="sigma70-ECF"/>
    <property type="match status" value="1"/>
</dbReference>
<evidence type="ECO:0000256" key="1">
    <source>
        <dbReference type="ARBA" id="ARBA00010641"/>
    </source>
</evidence>
<dbReference type="STRING" id="151894.SAMN04488524_0680"/>
<dbReference type="InterPro" id="IPR014284">
    <property type="entry name" value="RNA_pol_sigma-70_dom"/>
</dbReference>
<keyword evidence="8" id="KW-1185">Reference proteome</keyword>
<accession>A0A1W1ZFJ7</accession>
<feature type="domain" description="RNA polymerase sigma factor 70 region 4 type 2" evidence="6">
    <location>
        <begin position="124"/>
        <end position="174"/>
    </location>
</feature>
<feature type="domain" description="RNA polymerase sigma-70 region 2" evidence="5">
    <location>
        <begin position="28"/>
        <end position="92"/>
    </location>
</feature>
<dbReference type="Proteomes" id="UP000192756">
    <property type="component" value="Unassembled WGS sequence"/>
</dbReference>
<dbReference type="Pfam" id="PF04542">
    <property type="entry name" value="Sigma70_r2"/>
    <property type="match status" value="1"/>
</dbReference>
<evidence type="ECO:0000313" key="7">
    <source>
        <dbReference type="EMBL" id="SMC47143.1"/>
    </source>
</evidence>
<keyword evidence="4" id="KW-0804">Transcription</keyword>
<evidence type="ECO:0000259" key="5">
    <source>
        <dbReference type="Pfam" id="PF04542"/>
    </source>
</evidence>
<dbReference type="EMBL" id="FWXT01000001">
    <property type="protein sequence ID" value="SMC47143.1"/>
    <property type="molecule type" value="Genomic_DNA"/>
</dbReference>
<dbReference type="Gene3D" id="1.10.1740.10">
    <property type="match status" value="1"/>
</dbReference>
<dbReference type="GO" id="GO:0003677">
    <property type="term" value="F:DNA binding"/>
    <property type="evidence" value="ECO:0007669"/>
    <property type="project" value="InterPro"/>
</dbReference>
<protein>
    <submittedName>
        <fullName evidence="7">Sigma-70 region 2</fullName>
    </submittedName>
</protein>
<evidence type="ECO:0000313" key="8">
    <source>
        <dbReference type="Proteomes" id="UP000192756"/>
    </source>
</evidence>
<gene>
    <name evidence="7" type="ORF">SAMN04488524_0680</name>
</gene>
<comment type="similarity">
    <text evidence="1">Belongs to the sigma-70 factor family. ECF subfamily.</text>
</comment>
<dbReference type="Gene3D" id="1.10.10.10">
    <property type="entry name" value="Winged helix-like DNA-binding domain superfamily/Winged helix DNA-binding domain"/>
    <property type="match status" value="1"/>
</dbReference>
<keyword evidence="2" id="KW-0805">Transcription regulation</keyword>
<dbReference type="InterPro" id="IPR014327">
    <property type="entry name" value="RNA_pol_sigma70_bacteroid"/>
</dbReference>
<dbReference type="PANTHER" id="PTHR43133:SF46">
    <property type="entry name" value="RNA POLYMERASE SIGMA-70 FACTOR ECF SUBFAMILY"/>
    <property type="match status" value="1"/>
</dbReference>
<dbReference type="InterPro" id="IPR013325">
    <property type="entry name" value="RNA_pol_sigma_r2"/>
</dbReference>
<dbReference type="SUPFAM" id="SSF88946">
    <property type="entry name" value="Sigma2 domain of RNA polymerase sigma factors"/>
    <property type="match status" value="1"/>
</dbReference>
<dbReference type="SUPFAM" id="SSF88659">
    <property type="entry name" value="Sigma3 and sigma4 domains of RNA polymerase sigma factors"/>
    <property type="match status" value="1"/>
</dbReference>
<dbReference type="GO" id="GO:0006352">
    <property type="term" value="P:DNA-templated transcription initiation"/>
    <property type="evidence" value="ECO:0007669"/>
    <property type="project" value="InterPro"/>
</dbReference>
<dbReference type="InterPro" id="IPR007627">
    <property type="entry name" value="RNA_pol_sigma70_r2"/>
</dbReference>
<dbReference type="InterPro" id="IPR036388">
    <property type="entry name" value="WH-like_DNA-bd_sf"/>
</dbReference>
<keyword evidence="3" id="KW-0731">Sigma factor</keyword>
<dbReference type="RefSeq" id="WP_084236996.1">
    <property type="nucleotide sequence ID" value="NZ_FWXT01000001.1"/>
</dbReference>
<evidence type="ECO:0000256" key="2">
    <source>
        <dbReference type="ARBA" id="ARBA00023015"/>
    </source>
</evidence>
<organism evidence="7 8">
    <name type="scientific">Pedobacter africanus</name>
    <dbReference type="NCBI Taxonomy" id="151894"/>
    <lineage>
        <taxon>Bacteria</taxon>
        <taxon>Pseudomonadati</taxon>
        <taxon>Bacteroidota</taxon>
        <taxon>Sphingobacteriia</taxon>
        <taxon>Sphingobacteriales</taxon>
        <taxon>Sphingobacteriaceae</taxon>
        <taxon>Pedobacter</taxon>
    </lineage>
</organism>
<dbReference type="GO" id="GO:0016987">
    <property type="term" value="F:sigma factor activity"/>
    <property type="evidence" value="ECO:0007669"/>
    <property type="project" value="UniProtKB-KW"/>
</dbReference>
<sequence>MTAYSAYTEPELAGLLKQGDKDAFTEIFTRYQSLLYIFAYKKTADREEAKDLIHDLFGMLWEKRESLSVAGNLAPYLFTLLKNKIFDLYKHKKVSQRYLDTFQDYLDVEPEAADYRVRHKDLAELIEKEIAALPEKMRIVFELSRNTDMSRKEIAERLGLPEETVKSRMHHSLKILKGKLGTKSFLIFF</sequence>
<dbReference type="Pfam" id="PF08281">
    <property type="entry name" value="Sigma70_r4_2"/>
    <property type="match status" value="1"/>
</dbReference>